<keyword evidence="3 9" id="KW-0238">DNA-binding</keyword>
<evidence type="ECO:0000256" key="4">
    <source>
        <dbReference type="ARBA" id="ARBA00023163"/>
    </source>
</evidence>
<dbReference type="PROSITE" id="PS50931">
    <property type="entry name" value="HTH_LYSR"/>
    <property type="match status" value="1"/>
</dbReference>
<evidence type="ECO:0000256" key="1">
    <source>
        <dbReference type="ARBA" id="ARBA00009437"/>
    </source>
</evidence>
<sequence length="312" mass="33656">MKTIEEFEMSDPGQPTLDQLKVFITVVETGSFAAASRKLNRATSVISYTIANLEAQLGVTLFDRLSTKKPQLTLEGRTVLAEAKSVAHGIDNLRAKVKSMLRGVEPEVHLALDVMLPAARVMDALKAFRREFPSVSLLLYVEALGAVTQIVLNRTAAIGISGPLDVEIAGLERIGVGFVKLIPVASPDHPLAGGSHPPGTARGHIQLVLTDRSPLTQGHEFAVVGNHTWRLADLGAKHMLLKEGIGWGNMPEPMVRDDLEAGRLVQLDLPDCKGGPYRLQAVYRTDSPPGPAARFLIDHFQSQDIDDSIAAG</sequence>
<dbReference type="InterPro" id="IPR000847">
    <property type="entry name" value="LysR_HTH_N"/>
</dbReference>
<evidence type="ECO:0000256" key="6">
    <source>
        <dbReference type="ARBA" id="ARBA00067332"/>
    </source>
</evidence>
<dbReference type="InterPro" id="IPR036390">
    <property type="entry name" value="WH_DNA-bd_sf"/>
</dbReference>
<dbReference type="EMBL" id="JACHBK010000005">
    <property type="protein sequence ID" value="MBB5535793.1"/>
    <property type="molecule type" value="Genomic_DNA"/>
</dbReference>
<comment type="similarity">
    <text evidence="1">Belongs to the LysR transcriptional regulatory family.</text>
</comment>
<keyword evidence="10" id="KW-1185">Reference proteome</keyword>
<dbReference type="InterPro" id="IPR036388">
    <property type="entry name" value="WH-like_DNA-bd_sf"/>
</dbReference>
<dbReference type="Gene3D" id="3.40.190.290">
    <property type="match status" value="1"/>
</dbReference>
<dbReference type="Pfam" id="PF00126">
    <property type="entry name" value="HTH_1"/>
    <property type="match status" value="1"/>
</dbReference>
<dbReference type="PANTHER" id="PTHR30126">
    <property type="entry name" value="HTH-TYPE TRANSCRIPTIONAL REGULATOR"/>
    <property type="match status" value="1"/>
</dbReference>
<evidence type="ECO:0000313" key="10">
    <source>
        <dbReference type="Proteomes" id="UP000585507"/>
    </source>
</evidence>
<dbReference type="Pfam" id="PF03466">
    <property type="entry name" value="LysR_substrate"/>
    <property type="match status" value="1"/>
</dbReference>
<protein>
    <recommendedName>
        <fullName evidence="6">HTH-type transcriptional regulator TtuA</fullName>
    </recommendedName>
    <alternativeName>
        <fullName evidence="7">Tartrate utilization transcriptional regulator</fullName>
    </alternativeName>
</protein>
<dbReference type="GO" id="GO:0000976">
    <property type="term" value="F:transcription cis-regulatory region binding"/>
    <property type="evidence" value="ECO:0007669"/>
    <property type="project" value="TreeGrafter"/>
</dbReference>
<evidence type="ECO:0000259" key="8">
    <source>
        <dbReference type="PROSITE" id="PS50931"/>
    </source>
</evidence>
<proteinExistence type="inferred from homology"/>
<reference evidence="9 10" key="1">
    <citation type="submission" date="2020-08" db="EMBL/GenBank/DDBJ databases">
        <title>Genomic Encyclopedia of Type Strains, Phase IV (KMG-V): Genome sequencing to study the core and pangenomes of soil and plant-associated prokaryotes.</title>
        <authorList>
            <person name="Whitman W."/>
        </authorList>
    </citation>
    <scope>NUCLEOTIDE SEQUENCE [LARGE SCALE GENOMIC DNA]</scope>
    <source>
        <strain evidence="9 10">SEMIA 4084</strain>
    </source>
</reference>
<dbReference type="PANTHER" id="PTHR30126:SF91">
    <property type="entry name" value="LYSR FAMILY TRANSCRIPTIONAL REGULATOR"/>
    <property type="match status" value="1"/>
</dbReference>
<dbReference type="Proteomes" id="UP000585507">
    <property type="component" value="Unassembled WGS sequence"/>
</dbReference>
<evidence type="ECO:0000313" key="9">
    <source>
        <dbReference type="EMBL" id="MBB5535793.1"/>
    </source>
</evidence>
<dbReference type="SUPFAM" id="SSF53850">
    <property type="entry name" value="Periplasmic binding protein-like II"/>
    <property type="match status" value="1"/>
</dbReference>
<dbReference type="SUPFAM" id="SSF46785">
    <property type="entry name" value="Winged helix' DNA-binding domain"/>
    <property type="match status" value="1"/>
</dbReference>
<comment type="function">
    <text evidence="5">Transcriptional regulator of the ttuABCDE tartrate utilization operon.</text>
</comment>
<evidence type="ECO:0000256" key="5">
    <source>
        <dbReference type="ARBA" id="ARBA00054626"/>
    </source>
</evidence>
<evidence type="ECO:0000256" key="3">
    <source>
        <dbReference type="ARBA" id="ARBA00023125"/>
    </source>
</evidence>
<gene>
    <name evidence="9" type="ORF">GGD55_002497</name>
</gene>
<evidence type="ECO:0000256" key="7">
    <source>
        <dbReference type="ARBA" id="ARBA00083243"/>
    </source>
</evidence>
<dbReference type="FunFam" id="1.10.10.10:FF:000001">
    <property type="entry name" value="LysR family transcriptional regulator"/>
    <property type="match status" value="1"/>
</dbReference>
<keyword evidence="4" id="KW-0804">Transcription</keyword>
<dbReference type="GO" id="GO:0003700">
    <property type="term" value="F:DNA-binding transcription factor activity"/>
    <property type="evidence" value="ECO:0007669"/>
    <property type="project" value="InterPro"/>
</dbReference>
<name>A0A7W8UAT1_9HYPH</name>
<accession>A0A7W8UAT1</accession>
<organism evidence="9 10">
    <name type="scientific">Rhizobium giardinii</name>
    <dbReference type="NCBI Taxonomy" id="56731"/>
    <lineage>
        <taxon>Bacteria</taxon>
        <taxon>Pseudomonadati</taxon>
        <taxon>Pseudomonadota</taxon>
        <taxon>Alphaproteobacteria</taxon>
        <taxon>Hyphomicrobiales</taxon>
        <taxon>Rhizobiaceae</taxon>
        <taxon>Rhizobium/Agrobacterium group</taxon>
        <taxon>Rhizobium</taxon>
    </lineage>
</organism>
<evidence type="ECO:0000256" key="2">
    <source>
        <dbReference type="ARBA" id="ARBA00023015"/>
    </source>
</evidence>
<dbReference type="Gene3D" id="1.10.10.10">
    <property type="entry name" value="Winged helix-like DNA-binding domain superfamily/Winged helix DNA-binding domain"/>
    <property type="match status" value="1"/>
</dbReference>
<dbReference type="InterPro" id="IPR005119">
    <property type="entry name" value="LysR_subst-bd"/>
</dbReference>
<keyword evidence="2" id="KW-0805">Transcription regulation</keyword>
<feature type="domain" description="HTH lysR-type" evidence="8">
    <location>
        <begin position="15"/>
        <end position="73"/>
    </location>
</feature>
<dbReference type="AlphaFoldDB" id="A0A7W8UAT1"/>
<comment type="caution">
    <text evidence="9">The sequence shown here is derived from an EMBL/GenBank/DDBJ whole genome shotgun (WGS) entry which is preliminary data.</text>
</comment>